<name>A0A6N2LBT2_SALVM</name>
<dbReference type="AlphaFoldDB" id="A0A6N2LBT2"/>
<sequence length="99" mass="11439">MPVEDQASIYSEETNRSCKLFTSGVHYAHEEAYYCLGFLRHPFHSDLHQNIQQWPTGYRHNIMPDVFYHLSKKIVGTYSTSVMKLAAEILDPTCEVLSD</sequence>
<organism evidence="1">
    <name type="scientific">Salix viminalis</name>
    <name type="common">Common osier</name>
    <name type="synonym">Basket willow</name>
    <dbReference type="NCBI Taxonomy" id="40686"/>
    <lineage>
        <taxon>Eukaryota</taxon>
        <taxon>Viridiplantae</taxon>
        <taxon>Streptophyta</taxon>
        <taxon>Embryophyta</taxon>
        <taxon>Tracheophyta</taxon>
        <taxon>Spermatophyta</taxon>
        <taxon>Magnoliopsida</taxon>
        <taxon>eudicotyledons</taxon>
        <taxon>Gunneridae</taxon>
        <taxon>Pentapetalae</taxon>
        <taxon>rosids</taxon>
        <taxon>fabids</taxon>
        <taxon>Malpighiales</taxon>
        <taxon>Salicaceae</taxon>
        <taxon>Saliceae</taxon>
        <taxon>Salix</taxon>
    </lineage>
</organism>
<proteinExistence type="predicted"/>
<dbReference type="EMBL" id="CAADRP010001446">
    <property type="protein sequence ID" value="VFU38608.1"/>
    <property type="molecule type" value="Genomic_DNA"/>
</dbReference>
<evidence type="ECO:0000313" key="1">
    <source>
        <dbReference type="EMBL" id="VFU38608.1"/>
    </source>
</evidence>
<reference evidence="1" key="1">
    <citation type="submission" date="2019-03" db="EMBL/GenBank/DDBJ databases">
        <authorList>
            <person name="Mank J."/>
            <person name="Almeida P."/>
        </authorList>
    </citation>
    <scope>NUCLEOTIDE SEQUENCE</scope>
    <source>
        <strain evidence="1">78183</strain>
    </source>
</reference>
<protein>
    <submittedName>
        <fullName evidence="1">Uncharacterized protein</fullName>
    </submittedName>
</protein>
<gene>
    <name evidence="1" type="ORF">SVIM_LOCUS211526</name>
</gene>
<accession>A0A6N2LBT2</accession>